<proteinExistence type="predicted"/>
<evidence type="ECO:0000313" key="3">
    <source>
        <dbReference type="EMBL" id="SAL55125.1"/>
    </source>
</evidence>
<reference evidence="3 4" key="1">
    <citation type="submission" date="2016-01" db="EMBL/GenBank/DDBJ databases">
        <authorList>
            <person name="Oliw E.H."/>
        </authorList>
    </citation>
    <scope>NUCLEOTIDE SEQUENCE [LARGE SCALE GENOMIC DNA]</scope>
    <source>
        <strain evidence="3">LMG 27134</strain>
    </source>
</reference>
<sequence length="97" mass="9667">MKSRALGTLPGIVAAAASLIAGVSAVTTVQAQTVPPVDSASMVKPPPAPGASDAPKAPNASGSRAYNPDNMPMKRPALPANGDRMLHNNPASDAIAK</sequence>
<dbReference type="EMBL" id="FCOK02000049">
    <property type="protein sequence ID" value="SAL55125.1"/>
    <property type="molecule type" value="Genomic_DNA"/>
</dbReference>
<evidence type="ECO:0008006" key="5">
    <source>
        <dbReference type="Google" id="ProtNLM"/>
    </source>
</evidence>
<name>A0A158IEX4_9BURK</name>
<evidence type="ECO:0000313" key="4">
    <source>
        <dbReference type="Proteomes" id="UP000054683"/>
    </source>
</evidence>
<evidence type="ECO:0000256" key="2">
    <source>
        <dbReference type="SAM" id="SignalP"/>
    </source>
</evidence>
<feature type="region of interest" description="Disordered" evidence="1">
    <location>
        <begin position="34"/>
        <end position="97"/>
    </location>
</feature>
<dbReference type="OrthoDB" id="9134665at2"/>
<dbReference type="Proteomes" id="UP000054683">
    <property type="component" value="Unassembled WGS sequence"/>
</dbReference>
<accession>A0A158IEX4</accession>
<protein>
    <recommendedName>
        <fullName evidence="5">Lipoprotein</fullName>
    </recommendedName>
</protein>
<dbReference type="AlphaFoldDB" id="A0A158IEX4"/>
<dbReference type="RefSeq" id="WP_063977937.1">
    <property type="nucleotide sequence ID" value="NZ_FCOK02000049.1"/>
</dbReference>
<organism evidence="3 4">
    <name type="scientific">Caballeronia udeis</name>
    <dbReference type="NCBI Taxonomy" id="1232866"/>
    <lineage>
        <taxon>Bacteria</taxon>
        <taxon>Pseudomonadati</taxon>
        <taxon>Pseudomonadota</taxon>
        <taxon>Betaproteobacteria</taxon>
        <taxon>Burkholderiales</taxon>
        <taxon>Burkholderiaceae</taxon>
        <taxon>Caballeronia</taxon>
    </lineage>
</organism>
<feature type="signal peptide" evidence="2">
    <location>
        <begin position="1"/>
        <end position="31"/>
    </location>
</feature>
<keyword evidence="2" id="KW-0732">Signal</keyword>
<gene>
    <name evidence="3" type="ORF">AWB69_05882</name>
</gene>
<feature type="chain" id="PRO_5008501929" description="Lipoprotein" evidence="2">
    <location>
        <begin position="32"/>
        <end position="97"/>
    </location>
</feature>
<evidence type="ECO:0000256" key="1">
    <source>
        <dbReference type="SAM" id="MobiDB-lite"/>
    </source>
</evidence>